<dbReference type="EMBL" id="CM008053">
    <property type="protein sequence ID" value="PVH34656.1"/>
    <property type="molecule type" value="Genomic_DNA"/>
</dbReference>
<feature type="compositionally biased region" description="Polar residues" evidence="1">
    <location>
        <begin position="21"/>
        <end position="32"/>
    </location>
</feature>
<name>A0A2T8IAE2_9POAL</name>
<gene>
    <name evidence="2" type="ORF">PAHAL_8G267600</name>
</gene>
<organism evidence="2">
    <name type="scientific">Panicum hallii</name>
    <dbReference type="NCBI Taxonomy" id="206008"/>
    <lineage>
        <taxon>Eukaryota</taxon>
        <taxon>Viridiplantae</taxon>
        <taxon>Streptophyta</taxon>
        <taxon>Embryophyta</taxon>
        <taxon>Tracheophyta</taxon>
        <taxon>Spermatophyta</taxon>
        <taxon>Magnoliopsida</taxon>
        <taxon>Liliopsida</taxon>
        <taxon>Poales</taxon>
        <taxon>Poaceae</taxon>
        <taxon>PACMAD clade</taxon>
        <taxon>Panicoideae</taxon>
        <taxon>Panicodae</taxon>
        <taxon>Paniceae</taxon>
        <taxon>Panicinae</taxon>
        <taxon>Panicum</taxon>
        <taxon>Panicum sect. Panicum</taxon>
    </lineage>
</organism>
<dbReference type="Proteomes" id="UP000243499">
    <property type="component" value="Chromosome 8"/>
</dbReference>
<proteinExistence type="predicted"/>
<feature type="region of interest" description="Disordered" evidence="1">
    <location>
        <begin position="1"/>
        <end position="97"/>
    </location>
</feature>
<feature type="compositionally biased region" description="Basic residues" evidence="1">
    <location>
        <begin position="64"/>
        <end position="79"/>
    </location>
</feature>
<dbReference type="Gramene" id="PVH34656">
    <property type="protein sequence ID" value="PVH34656"/>
    <property type="gene ID" value="PAHAL_8G267600"/>
</dbReference>
<sequence length="146" mass="15916">MGHERPTPPPFSPPAHDETSQTKSTSGTQAATPNRLESKLLSPSAPPPNLTAASPQTLAAIRSKATRRRLRLRPPRAHLRCAAAPRRSPTLTPPPWSWGKNAATPGLALAAVCRLNRPWEEFFSLGLHITSDIAAFWLCMKHLSSF</sequence>
<reference evidence="2" key="1">
    <citation type="submission" date="2018-04" db="EMBL/GenBank/DDBJ databases">
        <title>WGS assembly of Panicum hallii.</title>
        <authorList>
            <person name="Lovell J."/>
            <person name="Jenkins J."/>
            <person name="Lowry D."/>
            <person name="Mamidi S."/>
            <person name="Sreedasyam A."/>
            <person name="Weng X."/>
            <person name="Barry K."/>
            <person name="Bonette J."/>
            <person name="Campitelli B."/>
            <person name="Daum C."/>
            <person name="Gordon S."/>
            <person name="Gould B."/>
            <person name="Lipzen A."/>
            <person name="Macqueen A."/>
            <person name="Palacio-Mejia J."/>
            <person name="Plott C."/>
            <person name="Shakirov E."/>
            <person name="Shu S."/>
            <person name="Yoshinaga Y."/>
            <person name="Zane M."/>
            <person name="Rokhsar D."/>
            <person name="Grimwood J."/>
            <person name="Schmutz J."/>
            <person name="Juenger T."/>
        </authorList>
    </citation>
    <scope>NUCLEOTIDE SEQUENCE [LARGE SCALE GENOMIC DNA]</scope>
    <source>
        <strain evidence="2">FIL2</strain>
    </source>
</reference>
<dbReference type="AlphaFoldDB" id="A0A2T8IAE2"/>
<accession>A0A2T8IAE2</accession>
<protein>
    <submittedName>
        <fullName evidence="2">Uncharacterized protein</fullName>
    </submittedName>
</protein>
<evidence type="ECO:0000313" key="2">
    <source>
        <dbReference type="EMBL" id="PVH34656.1"/>
    </source>
</evidence>
<evidence type="ECO:0000256" key="1">
    <source>
        <dbReference type="SAM" id="MobiDB-lite"/>
    </source>
</evidence>